<sequence length="495" mass="56388">MVEENQPGEDVSVGFRNVNDILEKIGISNLRILFISGTTASLWIVSSLLVFLPVFVDDKVYCGQVGNYSCNPRLANSVSLKDRFNPPEFERHWFDQSFYIGSILGTSFVSYLADIYGRKFIGVPSFTLIGIFGLLMRFSPNYHILCFLRFAQGILFAAAGEVIYVLASESVPHSNHPVLALVFNLFWALGCCLLSVMSLIWVNWDELIFYSSLPVTLLPILLWFVIPESLAYLFEKKKGPEIEKWLSKVNKVVDEKKRIEYNVRECIDTFHHPIDGEFGECDNGNRFLKFIRFYKNHPKFIFYNAGTCYVWSAGFLLYLAMTMNSTSLSGNPYWNFILASLVELPPSLAAPILLKRYGRKIPMIWSTSIVAVMSFALIFINESQYVLYITVYMTTKGVMAFNYICLFVYFSEIYPTEVRNTSLGLNNAIGNCGGLLSPMFSEWSKKDPKTVFILYVFISASCAIVVKFLPETSDPSLLQKQTYEDRRHLEQNSSS</sequence>
<evidence type="ECO:0000313" key="2">
    <source>
        <dbReference type="WBParaSite" id="RSKR_0000652300.1"/>
    </source>
</evidence>
<accession>A0AC35U1Z3</accession>
<proteinExistence type="predicted"/>
<dbReference type="WBParaSite" id="RSKR_0000652300.1">
    <property type="protein sequence ID" value="RSKR_0000652300.1"/>
    <property type="gene ID" value="RSKR_0000652300"/>
</dbReference>
<evidence type="ECO:0000313" key="1">
    <source>
        <dbReference type="Proteomes" id="UP000095286"/>
    </source>
</evidence>
<protein>
    <submittedName>
        <fullName evidence="2">MFS domain-containing protein</fullName>
    </submittedName>
</protein>
<organism evidence="1 2">
    <name type="scientific">Rhabditophanes sp. KR3021</name>
    <dbReference type="NCBI Taxonomy" id="114890"/>
    <lineage>
        <taxon>Eukaryota</taxon>
        <taxon>Metazoa</taxon>
        <taxon>Ecdysozoa</taxon>
        <taxon>Nematoda</taxon>
        <taxon>Chromadorea</taxon>
        <taxon>Rhabditida</taxon>
        <taxon>Tylenchina</taxon>
        <taxon>Panagrolaimomorpha</taxon>
        <taxon>Strongyloidoidea</taxon>
        <taxon>Alloionematidae</taxon>
        <taxon>Rhabditophanes</taxon>
    </lineage>
</organism>
<reference evidence="2" key="1">
    <citation type="submission" date="2016-11" db="UniProtKB">
        <authorList>
            <consortium name="WormBaseParasite"/>
        </authorList>
    </citation>
    <scope>IDENTIFICATION</scope>
    <source>
        <strain evidence="2">KR3021</strain>
    </source>
</reference>
<name>A0AC35U1Z3_9BILA</name>
<dbReference type="Proteomes" id="UP000095286">
    <property type="component" value="Unplaced"/>
</dbReference>